<dbReference type="PANTHER" id="PTHR30026">
    <property type="entry name" value="OUTER MEMBRANE PROTEIN TOLC"/>
    <property type="match status" value="1"/>
</dbReference>
<name>A0A2P8CHU7_9BACT</name>
<comment type="subcellular location">
    <subcellularLocation>
        <location evidence="1">Cell outer membrane</location>
    </subcellularLocation>
</comment>
<dbReference type="RefSeq" id="WP_106541144.1">
    <property type="nucleotide sequence ID" value="NZ_BLAU01000001.1"/>
</dbReference>
<dbReference type="Gene3D" id="1.20.1600.10">
    <property type="entry name" value="Outer membrane efflux proteins (OEP)"/>
    <property type="match status" value="1"/>
</dbReference>
<dbReference type="Proteomes" id="UP000240621">
    <property type="component" value="Unassembled WGS sequence"/>
</dbReference>
<evidence type="ECO:0000313" key="9">
    <source>
        <dbReference type="EMBL" id="PSK84555.1"/>
    </source>
</evidence>
<comment type="caution">
    <text evidence="9">The sequence shown here is derived from an EMBL/GenBank/DDBJ whole genome shotgun (WGS) entry which is preliminary data.</text>
</comment>
<dbReference type="GO" id="GO:0009279">
    <property type="term" value="C:cell outer membrane"/>
    <property type="evidence" value="ECO:0007669"/>
    <property type="project" value="UniProtKB-SubCell"/>
</dbReference>
<evidence type="ECO:0000256" key="7">
    <source>
        <dbReference type="ARBA" id="ARBA00023237"/>
    </source>
</evidence>
<dbReference type="AlphaFoldDB" id="A0A2P8CHU7"/>
<keyword evidence="7" id="KW-0998">Cell outer membrane</keyword>
<evidence type="ECO:0000256" key="3">
    <source>
        <dbReference type="ARBA" id="ARBA00022448"/>
    </source>
</evidence>
<dbReference type="OrthoDB" id="367883at2"/>
<organism evidence="9 10">
    <name type="scientific">Prolixibacter denitrificans</name>
    <dbReference type="NCBI Taxonomy" id="1541063"/>
    <lineage>
        <taxon>Bacteria</taxon>
        <taxon>Pseudomonadati</taxon>
        <taxon>Bacteroidota</taxon>
        <taxon>Bacteroidia</taxon>
        <taxon>Marinilabiliales</taxon>
        <taxon>Prolixibacteraceae</taxon>
        <taxon>Prolixibacter</taxon>
    </lineage>
</organism>
<keyword evidence="8" id="KW-0732">Signal</keyword>
<evidence type="ECO:0000256" key="5">
    <source>
        <dbReference type="ARBA" id="ARBA00022692"/>
    </source>
</evidence>
<accession>A0A2P8CHU7</accession>
<dbReference type="InterPro" id="IPR051906">
    <property type="entry name" value="TolC-like"/>
</dbReference>
<keyword evidence="6" id="KW-0472">Membrane</keyword>
<evidence type="ECO:0000256" key="2">
    <source>
        <dbReference type="ARBA" id="ARBA00007613"/>
    </source>
</evidence>
<feature type="signal peptide" evidence="8">
    <location>
        <begin position="1"/>
        <end position="20"/>
    </location>
</feature>
<dbReference type="PANTHER" id="PTHR30026:SF20">
    <property type="entry name" value="OUTER MEMBRANE PROTEIN TOLC"/>
    <property type="match status" value="1"/>
</dbReference>
<dbReference type="SUPFAM" id="SSF56954">
    <property type="entry name" value="Outer membrane efflux proteins (OEP)"/>
    <property type="match status" value="1"/>
</dbReference>
<evidence type="ECO:0000256" key="8">
    <source>
        <dbReference type="SAM" id="SignalP"/>
    </source>
</evidence>
<keyword evidence="5" id="KW-0812">Transmembrane</keyword>
<sequence length="445" mass="50364">MRKTLLLASLCLMFIYGAKAQQPDTLYFTLDEALQYAMEHSFNSKNADIDLQTSQKKVWETIASGLPQVDASAGYTANLNLPVSLIPAEFVGGDPGTYIPVKFGQDYNSNFGLSVSQMIFDGSYLIGLKSAKIYVDLARNAKEKTNIAVREAVTSAYFTTLIAEEKMGIVKDNLLNSEQLLKEAKAYYQNGFREEQDVEQLQLMQQQAENEVIKAEREIRVSKMVLKFAMGMNVDWDIQLKDSLSRFIQPIQTGAALTGKFDYTQHIDYRMQETQVAAKQSLLSLEKVSFLPKLNAFYNYQKTAYSNEFNVTTADWYPSSMVGLQITLPITYSGARTSRINQAKLEVKKAENEQLQNIQNLQMQYLTALSDMESAMDKYKNDKENRAIAQRIYDKTQIKFNNGIASSTELSQNETQYLTAYSNYLISMLQLLQSKINLDKAEGNL</sequence>
<dbReference type="InterPro" id="IPR003423">
    <property type="entry name" value="OMP_efflux"/>
</dbReference>
<comment type="similarity">
    <text evidence="2">Belongs to the outer membrane factor (OMF) (TC 1.B.17) family.</text>
</comment>
<dbReference type="Pfam" id="PF02321">
    <property type="entry name" value="OEP"/>
    <property type="match status" value="2"/>
</dbReference>
<evidence type="ECO:0000256" key="6">
    <source>
        <dbReference type="ARBA" id="ARBA00023136"/>
    </source>
</evidence>
<dbReference type="EMBL" id="PYGC01000002">
    <property type="protein sequence ID" value="PSK84555.1"/>
    <property type="molecule type" value="Genomic_DNA"/>
</dbReference>
<reference evidence="9 10" key="1">
    <citation type="submission" date="2018-03" db="EMBL/GenBank/DDBJ databases">
        <title>Genomic Encyclopedia of Archaeal and Bacterial Type Strains, Phase II (KMG-II): from individual species to whole genera.</title>
        <authorList>
            <person name="Goeker M."/>
        </authorList>
    </citation>
    <scope>NUCLEOTIDE SEQUENCE [LARGE SCALE GENOMIC DNA]</scope>
    <source>
        <strain evidence="9 10">DSM 27267</strain>
    </source>
</reference>
<gene>
    <name evidence="9" type="ORF">CLV93_102344</name>
</gene>
<dbReference type="GO" id="GO:1990281">
    <property type="term" value="C:efflux pump complex"/>
    <property type="evidence" value="ECO:0007669"/>
    <property type="project" value="TreeGrafter"/>
</dbReference>
<keyword evidence="4" id="KW-1134">Transmembrane beta strand</keyword>
<evidence type="ECO:0000256" key="4">
    <source>
        <dbReference type="ARBA" id="ARBA00022452"/>
    </source>
</evidence>
<evidence type="ECO:0000256" key="1">
    <source>
        <dbReference type="ARBA" id="ARBA00004442"/>
    </source>
</evidence>
<protein>
    <submittedName>
        <fullName evidence="9">Outer membrane protein TolC</fullName>
    </submittedName>
</protein>
<feature type="chain" id="PRO_5015105796" evidence="8">
    <location>
        <begin position="21"/>
        <end position="445"/>
    </location>
</feature>
<keyword evidence="3" id="KW-0813">Transport</keyword>
<evidence type="ECO:0000313" key="10">
    <source>
        <dbReference type="Proteomes" id="UP000240621"/>
    </source>
</evidence>
<dbReference type="GO" id="GO:0015288">
    <property type="term" value="F:porin activity"/>
    <property type="evidence" value="ECO:0007669"/>
    <property type="project" value="TreeGrafter"/>
</dbReference>
<dbReference type="GO" id="GO:0015562">
    <property type="term" value="F:efflux transmembrane transporter activity"/>
    <property type="evidence" value="ECO:0007669"/>
    <property type="project" value="InterPro"/>
</dbReference>
<proteinExistence type="inferred from homology"/>